<dbReference type="InterPro" id="IPR036093">
    <property type="entry name" value="NAC_dom_sf"/>
</dbReference>
<dbReference type="InterPro" id="IPR003441">
    <property type="entry name" value="NAC-dom"/>
</dbReference>
<feature type="repeat" description="RCC1" evidence="13">
    <location>
        <begin position="675"/>
        <end position="726"/>
    </location>
</feature>
<dbReference type="InterPro" id="IPR011993">
    <property type="entry name" value="PH-like_dom_sf"/>
</dbReference>
<dbReference type="InterPro" id="IPR045074">
    <property type="entry name" value="GST_C_Tau"/>
</dbReference>
<dbReference type="Gene3D" id="1.20.1050.10">
    <property type="match status" value="1"/>
</dbReference>
<comment type="catalytic activity">
    <reaction evidence="11">
        <text>RX + glutathione = an S-substituted glutathione + a halide anion + H(+)</text>
        <dbReference type="Rhea" id="RHEA:16437"/>
        <dbReference type="ChEBI" id="CHEBI:15378"/>
        <dbReference type="ChEBI" id="CHEBI:16042"/>
        <dbReference type="ChEBI" id="CHEBI:17792"/>
        <dbReference type="ChEBI" id="CHEBI:57925"/>
        <dbReference type="ChEBI" id="CHEBI:90779"/>
        <dbReference type="EC" id="2.5.1.18"/>
    </reaction>
</comment>
<dbReference type="CDD" id="cd13365">
    <property type="entry name" value="PH_PLC_plant-like"/>
    <property type="match status" value="1"/>
</dbReference>
<evidence type="ECO:0000256" key="6">
    <source>
        <dbReference type="ARBA" id="ARBA00022833"/>
    </source>
</evidence>
<evidence type="ECO:0000259" key="16">
    <source>
        <dbReference type="PROSITE" id="PS50178"/>
    </source>
</evidence>
<feature type="repeat" description="RCC1" evidence="13">
    <location>
        <begin position="451"/>
        <end position="509"/>
    </location>
</feature>
<dbReference type="PROSITE" id="PS00626">
    <property type="entry name" value="RCC1_2"/>
    <property type="match status" value="1"/>
</dbReference>
<dbReference type="SUPFAM" id="SSF47616">
    <property type="entry name" value="GST C-terminal domain-like"/>
    <property type="match status" value="1"/>
</dbReference>
<dbReference type="GO" id="GO:0006355">
    <property type="term" value="P:regulation of DNA-templated transcription"/>
    <property type="evidence" value="ECO:0007669"/>
    <property type="project" value="InterPro"/>
</dbReference>
<dbReference type="InterPro" id="IPR051210">
    <property type="entry name" value="Ub_ligase/GEF_domain"/>
</dbReference>
<keyword evidence="6" id="KW-0862">Zinc</keyword>
<dbReference type="EMBL" id="SDMP01000003">
    <property type="protein sequence ID" value="RYR65325.1"/>
    <property type="molecule type" value="Genomic_DNA"/>
</dbReference>
<keyword evidence="7" id="KW-0805">Transcription regulation</keyword>
<dbReference type="InterPro" id="IPR010987">
    <property type="entry name" value="Glutathione-S-Trfase_C-like"/>
</dbReference>
<protein>
    <recommendedName>
        <fullName evidence="1">glutathione transferase</fullName>
        <ecNumber evidence="1">2.5.1.18</ecNumber>
    </recommendedName>
</protein>
<evidence type="ECO:0000256" key="4">
    <source>
        <dbReference type="ARBA" id="ARBA00022737"/>
    </source>
</evidence>
<evidence type="ECO:0000256" key="10">
    <source>
        <dbReference type="ARBA" id="ARBA00023242"/>
    </source>
</evidence>
<dbReference type="Pfam" id="PF08381">
    <property type="entry name" value="BRX"/>
    <property type="match status" value="1"/>
</dbReference>
<dbReference type="SFLD" id="SFLDG00358">
    <property type="entry name" value="Main_(cytGST)"/>
    <property type="match status" value="1"/>
</dbReference>
<dbReference type="PROSITE" id="PS50404">
    <property type="entry name" value="GST_NTER"/>
    <property type="match status" value="1"/>
</dbReference>
<feature type="domain" description="BRX" evidence="20">
    <location>
        <begin position="1186"/>
        <end position="1241"/>
    </location>
</feature>
<dbReference type="InterPro" id="IPR017455">
    <property type="entry name" value="Znf_FYVE-rel"/>
</dbReference>
<keyword evidence="5 12" id="KW-0863">Zinc-finger</keyword>
<dbReference type="InterPro" id="IPR040079">
    <property type="entry name" value="Glutathione_S-Trfase"/>
</dbReference>
<dbReference type="Pfam" id="PF25390">
    <property type="entry name" value="WD40_RLD"/>
    <property type="match status" value="1"/>
</dbReference>
<evidence type="ECO:0000256" key="5">
    <source>
        <dbReference type="ARBA" id="ARBA00022771"/>
    </source>
</evidence>
<dbReference type="InterPro" id="IPR058923">
    <property type="entry name" value="RCC1-like_dom"/>
</dbReference>
<evidence type="ECO:0000256" key="9">
    <source>
        <dbReference type="ARBA" id="ARBA00023163"/>
    </source>
</evidence>
<feature type="compositionally biased region" description="Basic and acidic residues" evidence="15">
    <location>
        <begin position="950"/>
        <end position="966"/>
    </location>
</feature>
<dbReference type="EC" id="2.5.1.18" evidence="1"/>
<evidence type="ECO:0000256" key="1">
    <source>
        <dbReference type="ARBA" id="ARBA00012452"/>
    </source>
</evidence>
<dbReference type="InterPro" id="IPR036249">
    <property type="entry name" value="Thioredoxin-like_sf"/>
</dbReference>
<dbReference type="InterPro" id="IPR009091">
    <property type="entry name" value="RCC1/BLIP-II"/>
</dbReference>
<feature type="repeat" description="RCC1" evidence="13">
    <location>
        <begin position="557"/>
        <end position="611"/>
    </location>
</feature>
<dbReference type="PROSITE" id="PS50405">
    <property type="entry name" value="GST_CTER"/>
    <property type="match status" value="1"/>
</dbReference>
<accession>A0A445DQ74</accession>
<keyword evidence="2" id="KW-0808">Transferase</keyword>
<dbReference type="Gene3D" id="2.170.150.80">
    <property type="entry name" value="NAC domain"/>
    <property type="match status" value="1"/>
</dbReference>
<feature type="coiled-coil region" evidence="14">
    <location>
        <begin position="1034"/>
        <end position="1068"/>
    </location>
</feature>
<dbReference type="PANTHER" id="PTHR22870">
    <property type="entry name" value="REGULATOR OF CHROMOSOME CONDENSATION"/>
    <property type="match status" value="1"/>
</dbReference>
<dbReference type="CDD" id="cd03185">
    <property type="entry name" value="GST_C_Tau"/>
    <property type="match status" value="1"/>
</dbReference>
<dbReference type="Pfam" id="PF16457">
    <property type="entry name" value="PH_12"/>
    <property type="match status" value="1"/>
</dbReference>
<dbReference type="InterPro" id="IPR013083">
    <property type="entry name" value="Znf_RING/FYVE/PHD"/>
</dbReference>
<dbReference type="InterPro" id="IPR004045">
    <property type="entry name" value="Glutathione_S-Trfase_N"/>
</dbReference>
<dbReference type="InterPro" id="IPR000408">
    <property type="entry name" value="Reg_chr_condens"/>
</dbReference>
<feature type="region of interest" description="Disordered" evidence="15">
    <location>
        <begin position="946"/>
        <end position="975"/>
    </location>
</feature>
<dbReference type="InterPro" id="IPR000306">
    <property type="entry name" value="Znf_FYVE"/>
</dbReference>
<dbReference type="PROSITE" id="PS51005">
    <property type="entry name" value="NAC"/>
    <property type="match status" value="1"/>
</dbReference>
<evidence type="ECO:0000256" key="11">
    <source>
        <dbReference type="ARBA" id="ARBA00047960"/>
    </source>
</evidence>
<evidence type="ECO:0000256" key="12">
    <source>
        <dbReference type="PROSITE-ProRule" id="PRU00091"/>
    </source>
</evidence>
<dbReference type="CDD" id="cd00065">
    <property type="entry name" value="FYVE_like_SF"/>
    <property type="match status" value="1"/>
</dbReference>
<feature type="domain" description="NAC" evidence="19">
    <location>
        <begin position="1192"/>
        <end position="1356"/>
    </location>
</feature>
<organism evidence="21 22">
    <name type="scientific">Arachis hypogaea</name>
    <name type="common">Peanut</name>
    <dbReference type="NCBI Taxonomy" id="3818"/>
    <lineage>
        <taxon>Eukaryota</taxon>
        <taxon>Viridiplantae</taxon>
        <taxon>Streptophyta</taxon>
        <taxon>Embryophyta</taxon>
        <taxon>Tracheophyta</taxon>
        <taxon>Spermatophyta</taxon>
        <taxon>Magnoliopsida</taxon>
        <taxon>eudicotyledons</taxon>
        <taxon>Gunneridae</taxon>
        <taxon>Pentapetalae</taxon>
        <taxon>rosids</taxon>
        <taxon>fabids</taxon>
        <taxon>Fabales</taxon>
        <taxon>Fabaceae</taxon>
        <taxon>Papilionoideae</taxon>
        <taxon>50 kb inversion clade</taxon>
        <taxon>dalbergioids sensu lato</taxon>
        <taxon>Dalbergieae</taxon>
        <taxon>Pterocarpus clade</taxon>
        <taxon>Arachis</taxon>
    </lineage>
</organism>
<dbReference type="PRINTS" id="PR00633">
    <property type="entry name" value="RCCNDNSATION"/>
</dbReference>
<feature type="domain" description="FYVE-type" evidence="16">
    <location>
        <begin position="834"/>
        <end position="896"/>
    </location>
</feature>
<dbReference type="SUPFAM" id="SSF57903">
    <property type="entry name" value="FYVE/PHD zinc finger"/>
    <property type="match status" value="1"/>
</dbReference>
<dbReference type="Pfam" id="PF01363">
    <property type="entry name" value="FYVE"/>
    <property type="match status" value="1"/>
</dbReference>
<keyword evidence="8" id="KW-0238">DNA-binding</keyword>
<dbReference type="Proteomes" id="UP000289738">
    <property type="component" value="Chromosome A03"/>
</dbReference>
<dbReference type="SUPFAM" id="SSF101941">
    <property type="entry name" value="NAC domain"/>
    <property type="match status" value="1"/>
</dbReference>
<feature type="repeat" description="RCC1" evidence="13">
    <location>
        <begin position="727"/>
        <end position="777"/>
    </location>
</feature>
<keyword evidence="4" id="KW-0677">Repeat</keyword>
<evidence type="ECO:0000256" key="15">
    <source>
        <dbReference type="SAM" id="MobiDB-lite"/>
    </source>
</evidence>
<dbReference type="PROSITE" id="PS51514">
    <property type="entry name" value="BRX"/>
    <property type="match status" value="1"/>
</dbReference>
<dbReference type="Gene3D" id="3.40.30.10">
    <property type="entry name" value="Glutaredoxin"/>
    <property type="match status" value="1"/>
</dbReference>
<comment type="caution">
    <text evidence="21">The sequence shown here is derived from an EMBL/GenBank/DDBJ whole genome shotgun (WGS) entry which is preliminary data.</text>
</comment>
<feature type="repeat" description="RCC1" evidence="13">
    <location>
        <begin position="778"/>
        <end position="829"/>
    </location>
</feature>
<keyword evidence="14" id="KW-0175">Coiled coil</keyword>
<feature type="domain" description="GST N-terminal" evidence="17">
    <location>
        <begin position="4"/>
        <end position="84"/>
    </location>
</feature>
<dbReference type="SMART" id="SM00064">
    <property type="entry name" value="FYVE"/>
    <property type="match status" value="1"/>
</dbReference>
<dbReference type="PROSITE" id="PS50012">
    <property type="entry name" value="RCC1_3"/>
    <property type="match status" value="7"/>
</dbReference>
<dbReference type="GO" id="GO:0008270">
    <property type="term" value="F:zinc ion binding"/>
    <property type="evidence" value="ECO:0007669"/>
    <property type="project" value="UniProtKB-KW"/>
</dbReference>
<dbReference type="PROSITE" id="PS50178">
    <property type="entry name" value="ZF_FYVE"/>
    <property type="match status" value="1"/>
</dbReference>
<dbReference type="Gene3D" id="3.30.40.10">
    <property type="entry name" value="Zinc/RING finger domain, C3HC4 (zinc finger)"/>
    <property type="match status" value="1"/>
</dbReference>
<dbReference type="SUPFAM" id="SSF50729">
    <property type="entry name" value="PH domain-like"/>
    <property type="match status" value="1"/>
</dbReference>
<dbReference type="Gene3D" id="2.30.29.30">
    <property type="entry name" value="Pleckstrin-homology domain (PH domain)/Phosphotyrosine-binding domain (PTB)"/>
    <property type="match status" value="1"/>
</dbReference>
<evidence type="ECO:0000313" key="21">
    <source>
        <dbReference type="EMBL" id="RYR65325.1"/>
    </source>
</evidence>
<dbReference type="Pfam" id="PF02798">
    <property type="entry name" value="GST_N"/>
    <property type="match status" value="1"/>
</dbReference>
<keyword evidence="9" id="KW-0804">Transcription</keyword>
<name>A0A445DQ74_ARAHY</name>
<dbReference type="Pfam" id="PF00043">
    <property type="entry name" value="GST_C"/>
    <property type="match status" value="1"/>
</dbReference>
<dbReference type="PROSITE" id="PS51354">
    <property type="entry name" value="GLUTAREDOXIN_2"/>
    <property type="match status" value="1"/>
</dbReference>
<sequence>MSKTNNVLLGFPTSPFCARVKLALAEKGVDYEEREEDLFGGKSELLLKSNPIHQKVPVFLHDGKPLLESSIIVSYLDEVFTSNPLLPTCAYERAQARFWTDFIDKKVFETMRGIWLSKGGEEQEVAKKDFIEILKQLEEALGEKDFFGGDSFGYVDVIAIPLTTWFLACEKFGAFKVEDHCPKITAWIKRCFQKPTVVKSLPHPENAIVSIKKGAYLLKCGRRGKPKLCPFRLSPDERNLIWYSGQQEKHLRLSSVSKIIQGQGNIRCQRQNEAEKECHSFSLIYADSEHSLDLICKDKAQATTWFVGLRAVISRCQHPRPFSSLRSCKGVQSCVSSPAGILRRKKNLGLLDDTSQFAQVHSVCASPTLSLSERCFSDGLSYTSDKFYPSTPFLSSANDMIDNSVPSSPYIDPDTPIKIETTRLNKEHKNLSCRSMLNPATPLIRNNNALKDVMVWGGGIGGLVGIVNERFVNQDGIYSLVPKLLESTMMLDVQNIALGGKHAALVTKEGEVFCWGQGKWGRLGQKIDIDTSSPKIVDSLNGVTCGEYHTCALTDSGEVYAWGNDVCCSDLVNEGRIKNQWIPHKLSGPLDGISISSIACGEWHTAIVSSCGKLFTYGDGTFGVLGHGNLQSCSRPKHVESLSGLKVRSVACGSWHTAAIVEVMVDHFRYNTPTGKLFTWGDADEGRLGHADNGNKLVPTCVSQLVDYDFVQVSCGRMLTVALTNMGKVFAMGSARYGQLGNPHARDRAVMVEGQLKQEFVKVISAGSYHVAVLTSAGSVYTWGKGENGQLGLGDAEDRYTPSFVEALRDRQVETITCGSSFTAAICLHRPISISDQSACSGCRLPFGFTRKKHNCYDCGLHFCRACSSKKVINASLAPSKSKAFRVCDQCYDRRQGSTHSAVALKSRNCNSQQLHRLPDLTEDRGETTMAQGPLLTLGQSCYRKSMPSGRKDWKNQQESQQHLEDSSSSMLGGMPQWGQVPCPAQFRINCKENLAGHVSSSKNKVATVAPPNIESPAAAFNFSSAESDTTKSDKMLIEEVQRLRAELKRLEEQCELKNHKIQECQQKIEESWFVAKEEAAKSKAAKEVIKALALRLHTISGKENAGQEGQVGIHDCMSNLAPIHIDMNSPRDGNMDSLSNSPIVFSDTLKSKLGRNMLLKNDRVTENSSVAKPQSQQDNTDSMKVEWVEQYEPGVYITFTTLPCGKKGLKRVRFSRKRFSEKEAERWWEENQCRVYHKYEIEGCINNSQRRSLLPGKDLEWYFFSPRDRKYPNGSRTNRATKCGYWKATGKDRKVNSQSRAVGMKKTLVYYRGRAPHGSRTGWVMHEYRLHERECETNAASGLQDAYALCRVFKKAAVIIPKVADHYAGNNIMMMTTDSQGTPQVFDTMPWDHHIGHNGKCPHLSQDPFLNNLPSSSSSSFPHYGALTYSPSKMDVALECARMQHSFSMPPLEVVEEFPNVGISELNIMTRGTTSMCGGSMNNNNESDILQQILSLANANVSSHEFTNQSNHSHTLLGGNNANYSAPHHHEHDFAFNAGTSYTNHAVNDMNPMRYEIQHQNLRTIEIGDLESEFKSFMEEQKTVPIEDISSFQTNIQENEVQETKALFISLAWLQNIIAIAKKIIQGLHQGLNTAPQESNHLSFHCQTILLIQIIFQRAEWIKYIGAFANVEARANQVYAAGEAPINIGPEMCDRNTSTTMDPTVVACG</sequence>
<feature type="repeat" description="RCC1" evidence="13">
    <location>
        <begin position="612"/>
        <end position="663"/>
    </location>
</feature>
<dbReference type="InterPro" id="IPR013591">
    <property type="entry name" value="Brevis_radix_dom"/>
</dbReference>
<evidence type="ECO:0000259" key="20">
    <source>
        <dbReference type="PROSITE" id="PS51514"/>
    </source>
</evidence>
<feature type="repeat" description="RCC1" evidence="13">
    <location>
        <begin position="510"/>
        <end position="556"/>
    </location>
</feature>
<proteinExistence type="predicted"/>
<gene>
    <name evidence="21" type="ORF">Ahy_A03g011256</name>
</gene>
<dbReference type="Gene3D" id="2.130.10.30">
    <property type="entry name" value="Regulator of chromosome condensation 1/beta-lactamase-inhibitor protein II"/>
    <property type="match status" value="3"/>
</dbReference>
<dbReference type="GO" id="GO:0004364">
    <property type="term" value="F:glutathione transferase activity"/>
    <property type="evidence" value="ECO:0007669"/>
    <property type="project" value="UniProtKB-EC"/>
</dbReference>
<dbReference type="Pfam" id="PF02365">
    <property type="entry name" value="NAM"/>
    <property type="match status" value="1"/>
</dbReference>
<dbReference type="GO" id="GO:0003677">
    <property type="term" value="F:DNA binding"/>
    <property type="evidence" value="ECO:0007669"/>
    <property type="project" value="UniProtKB-KW"/>
</dbReference>
<keyword evidence="22" id="KW-1185">Reference proteome</keyword>
<evidence type="ECO:0000256" key="2">
    <source>
        <dbReference type="ARBA" id="ARBA00022679"/>
    </source>
</evidence>
<dbReference type="SUPFAM" id="SSF50985">
    <property type="entry name" value="RCC1/BLIP-II"/>
    <property type="match status" value="1"/>
</dbReference>
<dbReference type="STRING" id="3818.A0A445DQ74"/>
<evidence type="ECO:0000256" key="7">
    <source>
        <dbReference type="ARBA" id="ARBA00023015"/>
    </source>
</evidence>
<dbReference type="InterPro" id="IPR011011">
    <property type="entry name" value="Znf_FYVE_PHD"/>
</dbReference>
<dbReference type="SFLD" id="SFLDG01152">
    <property type="entry name" value="Main.3:_Omega-_and_Tau-like"/>
    <property type="match status" value="1"/>
</dbReference>
<dbReference type="InterPro" id="IPR001849">
    <property type="entry name" value="PH_domain"/>
</dbReference>
<dbReference type="InterPro" id="IPR036282">
    <property type="entry name" value="Glutathione-S-Trfase_C_sf"/>
</dbReference>
<evidence type="ECO:0000259" key="18">
    <source>
        <dbReference type="PROSITE" id="PS50405"/>
    </source>
</evidence>
<evidence type="ECO:0000256" key="14">
    <source>
        <dbReference type="SAM" id="Coils"/>
    </source>
</evidence>
<dbReference type="InterPro" id="IPR004046">
    <property type="entry name" value="GST_C"/>
</dbReference>
<evidence type="ECO:0000259" key="19">
    <source>
        <dbReference type="PROSITE" id="PS51005"/>
    </source>
</evidence>
<evidence type="ECO:0000256" key="13">
    <source>
        <dbReference type="PROSITE-ProRule" id="PRU00235"/>
    </source>
</evidence>
<evidence type="ECO:0000256" key="8">
    <source>
        <dbReference type="ARBA" id="ARBA00023125"/>
    </source>
</evidence>
<evidence type="ECO:0000259" key="17">
    <source>
        <dbReference type="PROSITE" id="PS50404"/>
    </source>
</evidence>
<evidence type="ECO:0000256" key="3">
    <source>
        <dbReference type="ARBA" id="ARBA00022723"/>
    </source>
</evidence>
<dbReference type="CDD" id="cd03058">
    <property type="entry name" value="GST_N_Tau"/>
    <property type="match status" value="1"/>
</dbReference>
<dbReference type="SUPFAM" id="SSF52833">
    <property type="entry name" value="Thioredoxin-like"/>
    <property type="match status" value="1"/>
</dbReference>
<dbReference type="GO" id="GO:0006749">
    <property type="term" value="P:glutathione metabolic process"/>
    <property type="evidence" value="ECO:0007669"/>
    <property type="project" value="InterPro"/>
</dbReference>
<dbReference type="InterPro" id="IPR045073">
    <property type="entry name" value="Omega/Tau-like"/>
</dbReference>
<keyword evidence="10" id="KW-0539">Nucleus</keyword>
<dbReference type="SFLD" id="SFLDS00019">
    <property type="entry name" value="Glutathione_Transferase_(cytos"/>
    <property type="match status" value="1"/>
</dbReference>
<reference evidence="21 22" key="1">
    <citation type="submission" date="2019-01" db="EMBL/GenBank/DDBJ databases">
        <title>Sequencing of cultivated peanut Arachis hypogaea provides insights into genome evolution and oil improvement.</title>
        <authorList>
            <person name="Chen X."/>
        </authorList>
    </citation>
    <scope>NUCLEOTIDE SEQUENCE [LARGE SCALE GENOMIC DNA]</scope>
    <source>
        <strain evidence="22">cv. Fuhuasheng</strain>
        <tissue evidence="21">Leaves</tissue>
    </source>
</reference>
<evidence type="ECO:0000313" key="22">
    <source>
        <dbReference type="Proteomes" id="UP000289738"/>
    </source>
</evidence>
<keyword evidence="3" id="KW-0479">Metal-binding</keyword>
<feature type="domain" description="GST C-terminal" evidence="18">
    <location>
        <begin position="89"/>
        <end position="208"/>
    </location>
</feature>
<dbReference type="PANTHER" id="PTHR22870:SF350">
    <property type="entry name" value="F12P19.9 PROTEIN"/>
    <property type="match status" value="1"/>
</dbReference>